<dbReference type="EMBL" id="QEAP01000370">
    <property type="protein sequence ID" value="TPX68012.1"/>
    <property type="molecule type" value="Genomic_DNA"/>
</dbReference>
<name>A0A507EVU2_9FUNG</name>
<proteinExistence type="predicted"/>
<evidence type="ECO:0008006" key="3">
    <source>
        <dbReference type="Google" id="ProtNLM"/>
    </source>
</evidence>
<protein>
    <recommendedName>
        <fullName evidence="3">Mediator of RNA polymerase II transcription subunit 8</fullName>
    </recommendedName>
</protein>
<dbReference type="Proteomes" id="UP000320333">
    <property type="component" value="Unassembled WGS sequence"/>
</dbReference>
<keyword evidence="2" id="KW-1185">Reference proteome</keyword>
<dbReference type="AlphaFoldDB" id="A0A507EVU2"/>
<evidence type="ECO:0000313" key="2">
    <source>
        <dbReference type="Proteomes" id="UP000320333"/>
    </source>
</evidence>
<gene>
    <name evidence="1" type="ORF">CcCBS67573_g07310</name>
</gene>
<comment type="caution">
    <text evidence="1">The sequence shown here is derived from an EMBL/GenBank/DDBJ whole genome shotgun (WGS) entry which is preliminary data.</text>
</comment>
<dbReference type="OrthoDB" id="5568181at2759"/>
<dbReference type="Gene3D" id="1.20.58.1710">
    <property type="match status" value="1"/>
</dbReference>
<sequence length="198" mass="21885">MNSVVDSTKQKLMALHDSLSSFIDDPSQLDANSIENGPDWPNTLAHFNALISKWESMTDTIQSAAMLKQLIVVPQALPLADPDSVPRELLKTRLIQDVVDADEAVKDRLRESVAEGVIPTTTSNALDQAALRAELRLWVSLVDQHDTVAEFAATYVDEFDEYNLKDRLPDDAAVGSKLTPAQLQAKLEETVRWMANGK</sequence>
<organism evidence="1 2">
    <name type="scientific">Chytriomyces confervae</name>
    <dbReference type="NCBI Taxonomy" id="246404"/>
    <lineage>
        <taxon>Eukaryota</taxon>
        <taxon>Fungi</taxon>
        <taxon>Fungi incertae sedis</taxon>
        <taxon>Chytridiomycota</taxon>
        <taxon>Chytridiomycota incertae sedis</taxon>
        <taxon>Chytridiomycetes</taxon>
        <taxon>Chytridiales</taxon>
        <taxon>Chytriomycetaceae</taxon>
        <taxon>Chytriomyces</taxon>
    </lineage>
</organism>
<accession>A0A507EVU2</accession>
<reference evidence="1 2" key="1">
    <citation type="journal article" date="2019" name="Sci. Rep.">
        <title>Comparative genomics of chytrid fungi reveal insights into the obligate biotrophic and pathogenic lifestyle of Synchytrium endobioticum.</title>
        <authorList>
            <person name="van de Vossenberg B.T.L.H."/>
            <person name="Warris S."/>
            <person name="Nguyen H.D.T."/>
            <person name="van Gent-Pelzer M.P.E."/>
            <person name="Joly D.L."/>
            <person name="van de Geest H.C."/>
            <person name="Bonants P.J.M."/>
            <person name="Smith D.S."/>
            <person name="Levesque C.A."/>
            <person name="van der Lee T.A.J."/>
        </authorList>
    </citation>
    <scope>NUCLEOTIDE SEQUENCE [LARGE SCALE GENOMIC DNA]</scope>
    <source>
        <strain evidence="1 2">CBS 675.73</strain>
    </source>
</reference>
<evidence type="ECO:0000313" key="1">
    <source>
        <dbReference type="EMBL" id="TPX68012.1"/>
    </source>
</evidence>